<protein>
    <submittedName>
        <fullName evidence="1">Uncharacterized protein</fullName>
    </submittedName>
</protein>
<organism evidence="1 2">
    <name type="scientific">Zooshikella ganghwensis</name>
    <dbReference type="NCBI Taxonomy" id="202772"/>
    <lineage>
        <taxon>Bacteria</taxon>
        <taxon>Pseudomonadati</taxon>
        <taxon>Pseudomonadota</taxon>
        <taxon>Gammaproteobacteria</taxon>
        <taxon>Oceanospirillales</taxon>
        <taxon>Zooshikellaceae</taxon>
        <taxon>Zooshikella</taxon>
    </lineage>
</organism>
<evidence type="ECO:0000313" key="2">
    <source>
        <dbReference type="Proteomes" id="UP000257039"/>
    </source>
</evidence>
<proteinExistence type="predicted"/>
<dbReference type="Proteomes" id="UP000257039">
    <property type="component" value="Unassembled WGS sequence"/>
</dbReference>
<dbReference type="AlphaFoldDB" id="A0A4P9VGB9"/>
<dbReference type="RefSeq" id="WP_094789947.1">
    <property type="nucleotide sequence ID" value="NZ_NDXW01000010.1"/>
</dbReference>
<dbReference type="EMBL" id="NDXW01000010">
    <property type="protein sequence ID" value="RDH41320.1"/>
    <property type="molecule type" value="Genomic_DNA"/>
</dbReference>
<keyword evidence="2" id="KW-1185">Reference proteome</keyword>
<sequence>MVFWKQIFKQLAEQSDVFAKWHLVNGTVMFMIVPNIDKIGDEQLLVDYPLFYRDIKKIEIPIKFKHGFIEFDNDLNAIEKSLEKISMIGGKMSVTKEAIDIEIDGK</sequence>
<name>A0A4P9VGB9_9GAMM</name>
<gene>
    <name evidence="1" type="ORF">B9G39_29055</name>
</gene>
<comment type="caution">
    <text evidence="1">The sequence shown here is derived from an EMBL/GenBank/DDBJ whole genome shotgun (WGS) entry which is preliminary data.</text>
</comment>
<evidence type="ECO:0000313" key="1">
    <source>
        <dbReference type="EMBL" id="RDH41320.1"/>
    </source>
</evidence>
<accession>A0A4P9VGB9</accession>
<reference evidence="1 2" key="1">
    <citation type="submission" date="2017-04" db="EMBL/GenBank/DDBJ databases">
        <title>Draft genome sequence of Zooshikella ganghwensis VG4 isolated from Red Sea sediments.</title>
        <authorList>
            <person name="Rehman Z."/>
            <person name="Alam I."/>
            <person name="Kamau A."/>
            <person name="Bajic V."/>
            <person name="Leiknes T."/>
        </authorList>
    </citation>
    <scope>NUCLEOTIDE SEQUENCE [LARGE SCALE GENOMIC DNA]</scope>
    <source>
        <strain evidence="1 2">VG4</strain>
    </source>
</reference>